<dbReference type="PANTHER" id="PTHR42736:SF1">
    <property type="entry name" value="PROTEIN-GLUTAMINE GAMMA-GLUTAMYLTRANSFERASE"/>
    <property type="match status" value="1"/>
</dbReference>
<feature type="transmembrane region" description="Helical" evidence="2">
    <location>
        <begin position="230"/>
        <end position="254"/>
    </location>
</feature>
<dbReference type="EMBL" id="WBJZ01000005">
    <property type="protein sequence ID" value="KAB1659633.1"/>
    <property type="molecule type" value="Genomic_DNA"/>
</dbReference>
<evidence type="ECO:0000259" key="3">
    <source>
        <dbReference type="SMART" id="SM00460"/>
    </source>
</evidence>
<dbReference type="Pfam" id="PF11992">
    <property type="entry name" value="TgpA_N"/>
    <property type="match status" value="1"/>
</dbReference>
<comment type="caution">
    <text evidence="4">The sequence shown here is derived from an EMBL/GenBank/DDBJ whole genome shotgun (WGS) entry which is preliminary data.</text>
</comment>
<feature type="region of interest" description="Disordered" evidence="1">
    <location>
        <begin position="1"/>
        <end position="29"/>
    </location>
</feature>
<dbReference type="InterPro" id="IPR052901">
    <property type="entry name" value="Bact_TGase-like"/>
</dbReference>
<feature type="transmembrane region" description="Helical" evidence="2">
    <location>
        <begin position="139"/>
        <end position="159"/>
    </location>
</feature>
<evidence type="ECO:0000313" key="4">
    <source>
        <dbReference type="EMBL" id="KAB1659633.1"/>
    </source>
</evidence>
<protein>
    <recommendedName>
        <fullName evidence="3">Transglutaminase-like domain-containing protein</fullName>
    </recommendedName>
</protein>
<sequence>MTTELRTRVGAKPAPAPRPTGRDRRHQPGATGSWLVTTGLVVLVLVAAFLLAPAFDSAGWFGPAAIVASLVLGSAALARSLSGSILLPAIVSVVVSFATITTVLGPEDPRDVFAVWGRTAVAVVTQLGSDAPPLSETPATTAAVLTLVALVAIMCDFFVFALRGRVSAVLPVLAFPAVPVALGVPNVPLWPYLLLAIAFGSYLYSSSVWHQRIADEELLDAGSLIDRRGASGLLGSLSVVAAGTVLAIVASLVLPAPTGIPGLAPNAAAVLSTNRVNPLIDLGQDLRRGQAVDVLQYATTRTEGTLPYLTLMTLDTFDASNDWAPAPFDAGGTAVEGADLPLPQGLDPSMPMTRQTTNVLVEAGVSAYLPQPGRAQQIDGLTTEYVRDPATGDIREAADEALQQRYEVTSLVPSFTPDLLGQIDPSPPSGFEEYTTLPDVAAIQDVRAVIDQVVTPGASPYEQALELQQWFRGGAFTYSETAPIVAGFDGTNVDAVVAFLRAKAGYCVHFASSMALMGRMLGIPTRIQIGFTPGEPYALNSAGQTLYNVTSDDLHAWTELYVPRLGWVPLETTPSDGLGNLVAVASDELIAAPDQTIGASPEQTPTPVQTDPSEPGGTTPPPAESDVPPVPTETIAEPTPPGDTGAPDASTGEGDEAGGIAAAAVFGVLGVVALVLVGLLALLAIPAITRTTLRARRRSAVLAGAVDDDPDHSPAVVAWRELLDEAADHGARIPRGAVPSKQAARLVALGSPRDGDPRTGEHDPAPVADAVARLRDAVERARFARPDHPIDDEPAALWDDVSLVERAIREEASRRARVRAVLAPASLVSRRRWVRRPRAAAGRRS</sequence>
<keyword evidence="5" id="KW-1185">Reference proteome</keyword>
<feature type="transmembrane region" description="Helical" evidence="2">
    <location>
        <begin position="85"/>
        <end position="104"/>
    </location>
</feature>
<keyword evidence="2" id="KW-0812">Transmembrane</keyword>
<evidence type="ECO:0000256" key="1">
    <source>
        <dbReference type="SAM" id="MobiDB-lite"/>
    </source>
</evidence>
<dbReference type="OrthoDB" id="9804023at2"/>
<dbReference type="Gene3D" id="3.10.620.30">
    <property type="match status" value="1"/>
</dbReference>
<evidence type="ECO:0000313" key="5">
    <source>
        <dbReference type="Proteomes" id="UP000467240"/>
    </source>
</evidence>
<feature type="domain" description="Transglutaminase-like" evidence="3">
    <location>
        <begin position="499"/>
        <end position="574"/>
    </location>
</feature>
<feature type="compositionally biased region" description="Pro residues" evidence="1">
    <location>
        <begin position="618"/>
        <end position="631"/>
    </location>
</feature>
<keyword evidence="2" id="KW-0472">Membrane</keyword>
<dbReference type="InterPro" id="IPR002931">
    <property type="entry name" value="Transglutaminase-like"/>
</dbReference>
<dbReference type="Pfam" id="PF01841">
    <property type="entry name" value="Transglut_core"/>
    <property type="match status" value="1"/>
</dbReference>
<reference evidence="4 5" key="1">
    <citation type="submission" date="2019-09" db="EMBL/GenBank/DDBJ databases">
        <title>Phylogeny of genus Pseudoclavibacter and closely related genus.</title>
        <authorList>
            <person name="Li Y."/>
        </authorList>
    </citation>
    <scope>NUCLEOTIDE SEQUENCE [LARGE SCALE GENOMIC DNA]</scope>
    <source>
        <strain evidence="4 5">DSM 23821</strain>
    </source>
</reference>
<dbReference type="Proteomes" id="UP000467240">
    <property type="component" value="Unassembled WGS sequence"/>
</dbReference>
<gene>
    <name evidence="4" type="ORF">F8O01_05065</name>
</gene>
<proteinExistence type="predicted"/>
<feature type="transmembrane region" description="Helical" evidence="2">
    <location>
        <begin position="166"/>
        <end position="184"/>
    </location>
</feature>
<feature type="region of interest" description="Disordered" evidence="1">
    <location>
        <begin position="596"/>
        <end position="654"/>
    </location>
</feature>
<dbReference type="InterPro" id="IPR021878">
    <property type="entry name" value="TgpA_N"/>
</dbReference>
<dbReference type="InterPro" id="IPR038765">
    <property type="entry name" value="Papain-like_cys_pep_sf"/>
</dbReference>
<feature type="transmembrane region" description="Helical" evidence="2">
    <location>
        <begin position="660"/>
        <end position="688"/>
    </location>
</feature>
<feature type="transmembrane region" description="Helical" evidence="2">
    <location>
        <begin position="190"/>
        <end position="209"/>
    </location>
</feature>
<dbReference type="SUPFAM" id="SSF54001">
    <property type="entry name" value="Cysteine proteinases"/>
    <property type="match status" value="1"/>
</dbReference>
<organism evidence="4 5">
    <name type="scientific">Pseudoclavibacter chungangensis</name>
    <dbReference type="NCBI Taxonomy" id="587635"/>
    <lineage>
        <taxon>Bacteria</taxon>
        <taxon>Bacillati</taxon>
        <taxon>Actinomycetota</taxon>
        <taxon>Actinomycetes</taxon>
        <taxon>Micrococcales</taxon>
        <taxon>Microbacteriaceae</taxon>
        <taxon>Pseudoclavibacter</taxon>
    </lineage>
</organism>
<name>A0A7J5BZ49_9MICO</name>
<dbReference type="SMART" id="SM00460">
    <property type="entry name" value="TGc"/>
    <property type="match status" value="1"/>
</dbReference>
<dbReference type="RefSeq" id="WP_158039798.1">
    <property type="nucleotide sequence ID" value="NZ_JACCFV010000001.1"/>
</dbReference>
<dbReference type="AlphaFoldDB" id="A0A7J5BZ49"/>
<feature type="transmembrane region" description="Helical" evidence="2">
    <location>
        <begin position="58"/>
        <end position="78"/>
    </location>
</feature>
<accession>A0A7J5BZ49</accession>
<keyword evidence="2" id="KW-1133">Transmembrane helix</keyword>
<feature type="compositionally biased region" description="Polar residues" evidence="1">
    <location>
        <begin position="597"/>
        <end position="612"/>
    </location>
</feature>
<dbReference type="PANTHER" id="PTHR42736">
    <property type="entry name" value="PROTEIN-GLUTAMINE GAMMA-GLUTAMYLTRANSFERASE"/>
    <property type="match status" value="1"/>
</dbReference>
<feature type="transmembrane region" description="Helical" evidence="2">
    <location>
        <begin position="32"/>
        <end position="52"/>
    </location>
</feature>
<evidence type="ECO:0000256" key="2">
    <source>
        <dbReference type="SAM" id="Phobius"/>
    </source>
</evidence>